<dbReference type="InterPro" id="IPR050984">
    <property type="entry name" value="Gfo/Idh/MocA_domain"/>
</dbReference>
<evidence type="ECO:0000256" key="5">
    <source>
        <dbReference type="ARBA" id="ARBA00040603"/>
    </source>
</evidence>
<dbReference type="InterPro" id="IPR036291">
    <property type="entry name" value="NAD(P)-bd_dom_sf"/>
</dbReference>
<comment type="similarity">
    <text evidence="1">Belongs to the Gfo/Idh/MocA family.</text>
</comment>
<evidence type="ECO:0000259" key="11">
    <source>
        <dbReference type="Pfam" id="PF01408"/>
    </source>
</evidence>
<dbReference type="EC" id="1.1.1.179" evidence="4"/>
<evidence type="ECO:0000256" key="8">
    <source>
        <dbReference type="ARBA" id="ARBA00043025"/>
    </source>
</evidence>
<evidence type="ECO:0000256" key="3">
    <source>
        <dbReference type="ARBA" id="ARBA00038853"/>
    </source>
</evidence>
<feature type="domain" description="GFO/IDH/MocA-like oxidoreductase" evidence="12">
    <location>
        <begin position="131"/>
        <end position="247"/>
    </location>
</feature>
<comment type="catalytic activity">
    <reaction evidence="9">
        <text>(1R,2R)-1,2-dihydrobenzene-1,2-diol + NADP(+) = catechol + NADPH + H(+)</text>
        <dbReference type="Rhea" id="RHEA:16729"/>
        <dbReference type="ChEBI" id="CHEBI:10702"/>
        <dbReference type="ChEBI" id="CHEBI:15378"/>
        <dbReference type="ChEBI" id="CHEBI:18135"/>
        <dbReference type="ChEBI" id="CHEBI:57783"/>
        <dbReference type="ChEBI" id="CHEBI:58349"/>
        <dbReference type="EC" id="1.3.1.20"/>
    </reaction>
</comment>
<feature type="domain" description="Gfo/Idh/MocA-like oxidoreductase N-terminal" evidence="11">
    <location>
        <begin position="4"/>
        <end position="120"/>
    </location>
</feature>
<dbReference type="GO" id="GO:0047115">
    <property type="term" value="F:trans-1,2-dihydrobenzene-1,2-diol dehydrogenase activity"/>
    <property type="evidence" value="ECO:0007669"/>
    <property type="project" value="UniProtKB-EC"/>
</dbReference>
<dbReference type="SUPFAM" id="SSF55347">
    <property type="entry name" value="Glyceraldehyde-3-phosphate dehydrogenase-like, C-terminal domain"/>
    <property type="match status" value="1"/>
</dbReference>
<keyword evidence="2" id="KW-0560">Oxidoreductase</keyword>
<reference evidence="13" key="1">
    <citation type="submission" date="2018-03" db="EMBL/GenBank/DDBJ databases">
        <title>The relapsing fever spirochete Borrelia turicatae persists in the highly oxidative environment of its soft-bodied tick vector.</title>
        <authorList>
            <person name="Bourret T.J."/>
            <person name="Boyle W.K."/>
            <person name="Valenzuela J.G."/>
            <person name="Oliveira F."/>
            <person name="Lopez J.E."/>
        </authorList>
    </citation>
    <scope>NUCLEOTIDE SEQUENCE</scope>
    <source>
        <strain evidence="13">Kansas strain/isolate</strain>
        <tissue evidence="13">Salivary glands</tissue>
    </source>
</reference>
<evidence type="ECO:0000256" key="6">
    <source>
        <dbReference type="ARBA" id="ARBA00042926"/>
    </source>
</evidence>
<evidence type="ECO:0000256" key="10">
    <source>
        <dbReference type="ARBA" id="ARBA00049233"/>
    </source>
</evidence>
<dbReference type="EC" id="1.3.1.20" evidence="3"/>
<dbReference type="SUPFAM" id="SSF51735">
    <property type="entry name" value="NAD(P)-binding Rossmann-fold domains"/>
    <property type="match status" value="1"/>
</dbReference>
<dbReference type="Gene3D" id="3.30.360.10">
    <property type="entry name" value="Dihydrodipicolinate Reductase, domain 2"/>
    <property type="match status" value="1"/>
</dbReference>
<dbReference type="InterPro" id="IPR000683">
    <property type="entry name" value="Gfo/Idh/MocA-like_OxRdtase_N"/>
</dbReference>
<evidence type="ECO:0000256" key="7">
    <source>
        <dbReference type="ARBA" id="ARBA00042988"/>
    </source>
</evidence>
<evidence type="ECO:0000259" key="12">
    <source>
        <dbReference type="Pfam" id="PF22725"/>
    </source>
</evidence>
<evidence type="ECO:0000256" key="1">
    <source>
        <dbReference type="ARBA" id="ARBA00010928"/>
    </source>
</evidence>
<sequence>MTTRWGIAGAGKIAHDFVSTLRSMQHHEVVAVADEYFPQNAKDLSKLHNIPTVHTTYDELASDVNIDVVYVAVIQPYHHMVGRVILNRGKPMLMEKPITLNPQFTRELIELAAQKKCFMMEAMWTRFLPAYRKMADCISSGQVGEVKYVCANFGLALEPDCRNKKLAVGGGAVLEFGIYLCNVCSIAFGSERPTKVVAVGHLNAEGVDETTCIVLQYSNGRLANLTASTETALPCNVMVVGTKGKIEIPSMMWCSPKVITPDGVTHEFPFPETVLPCNYDNSSGLRYEAEEVSRCLKEGLLQSPIMPHSETQLLSDMMYKIREQIGVFYPQES</sequence>
<protein>
    <recommendedName>
        <fullName evidence="5">Trans-1,2-dihydrobenzene-1,2-diol dehydrogenase</fullName>
        <ecNumber evidence="4">1.1.1.179</ecNumber>
        <ecNumber evidence="3">1.3.1.20</ecNumber>
    </recommendedName>
    <alternativeName>
        <fullName evidence="8">D-xylose 1-dehydrogenase</fullName>
    </alternativeName>
    <alternativeName>
        <fullName evidence="7">D-xylose-NADP dehydrogenase</fullName>
    </alternativeName>
    <alternativeName>
        <fullName evidence="6">Dimeric dihydrodiol dehydrogenase</fullName>
    </alternativeName>
</protein>
<evidence type="ECO:0000313" key="13">
    <source>
        <dbReference type="EMBL" id="MBY05983.1"/>
    </source>
</evidence>
<evidence type="ECO:0000256" key="4">
    <source>
        <dbReference type="ARBA" id="ARBA00038984"/>
    </source>
</evidence>
<comment type="catalytic activity">
    <reaction evidence="10">
        <text>D-xylose + NADP(+) = D-xylono-1,5-lactone + NADPH + H(+)</text>
        <dbReference type="Rhea" id="RHEA:22000"/>
        <dbReference type="ChEBI" id="CHEBI:15378"/>
        <dbReference type="ChEBI" id="CHEBI:15867"/>
        <dbReference type="ChEBI" id="CHEBI:53455"/>
        <dbReference type="ChEBI" id="CHEBI:57783"/>
        <dbReference type="ChEBI" id="CHEBI:58349"/>
        <dbReference type="EC" id="1.1.1.179"/>
    </reaction>
</comment>
<dbReference type="GO" id="GO:0047837">
    <property type="term" value="F:D-xylose 1-dehydrogenase (NADP+) activity"/>
    <property type="evidence" value="ECO:0007669"/>
    <property type="project" value="UniProtKB-EC"/>
</dbReference>
<dbReference type="PANTHER" id="PTHR22604">
    <property type="entry name" value="OXIDOREDUCTASES"/>
    <property type="match status" value="1"/>
</dbReference>
<dbReference type="Pfam" id="PF01408">
    <property type="entry name" value="GFO_IDH_MocA"/>
    <property type="match status" value="1"/>
</dbReference>
<dbReference type="Pfam" id="PF22725">
    <property type="entry name" value="GFO_IDH_MocA_C3"/>
    <property type="match status" value="1"/>
</dbReference>
<name>A0A2R5L919_9ACAR</name>
<dbReference type="GO" id="GO:0000166">
    <property type="term" value="F:nucleotide binding"/>
    <property type="evidence" value="ECO:0007669"/>
    <property type="project" value="InterPro"/>
</dbReference>
<dbReference type="PANTHER" id="PTHR22604:SF105">
    <property type="entry name" value="TRANS-1,2-DIHYDROBENZENE-1,2-DIOL DEHYDROGENASE"/>
    <property type="match status" value="1"/>
</dbReference>
<dbReference type="AlphaFoldDB" id="A0A2R5L919"/>
<organism evidence="13">
    <name type="scientific">Ornithodoros turicata</name>
    <dbReference type="NCBI Taxonomy" id="34597"/>
    <lineage>
        <taxon>Eukaryota</taxon>
        <taxon>Metazoa</taxon>
        <taxon>Ecdysozoa</taxon>
        <taxon>Arthropoda</taxon>
        <taxon>Chelicerata</taxon>
        <taxon>Arachnida</taxon>
        <taxon>Acari</taxon>
        <taxon>Parasitiformes</taxon>
        <taxon>Ixodida</taxon>
        <taxon>Ixodoidea</taxon>
        <taxon>Argasidae</taxon>
        <taxon>Ornithodorinae</taxon>
        <taxon>Ornithodoros</taxon>
    </lineage>
</organism>
<dbReference type="Gene3D" id="3.40.50.720">
    <property type="entry name" value="NAD(P)-binding Rossmann-like Domain"/>
    <property type="match status" value="1"/>
</dbReference>
<dbReference type="InterPro" id="IPR055170">
    <property type="entry name" value="GFO_IDH_MocA-like_dom"/>
</dbReference>
<evidence type="ECO:0000256" key="9">
    <source>
        <dbReference type="ARBA" id="ARBA00047423"/>
    </source>
</evidence>
<accession>A0A2R5L919</accession>
<dbReference type="EMBL" id="GGLE01001857">
    <property type="protein sequence ID" value="MBY05983.1"/>
    <property type="molecule type" value="Transcribed_RNA"/>
</dbReference>
<evidence type="ECO:0000256" key="2">
    <source>
        <dbReference type="ARBA" id="ARBA00023002"/>
    </source>
</evidence>
<proteinExistence type="inferred from homology"/>